<dbReference type="Gene3D" id="3.20.20.60">
    <property type="entry name" value="Phosphoenolpyruvate-binding domains"/>
    <property type="match status" value="2"/>
</dbReference>
<dbReference type="EMBL" id="QGTW01000003">
    <property type="protein sequence ID" value="PWW30244.1"/>
    <property type="molecule type" value="Genomic_DNA"/>
</dbReference>
<dbReference type="Pfam" id="PF15617">
    <property type="entry name" value="C-C_Bond_Lyase"/>
    <property type="match status" value="1"/>
</dbReference>
<dbReference type="GO" id="GO:0000287">
    <property type="term" value="F:magnesium ion binding"/>
    <property type="evidence" value="ECO:0007669"/>
    <property type="project" value="TreeGrafter"/>
</dbReference>
<protein>
    <submittedName>
        <fullName evidence="4">Citrate lyase beta subunit</fullName>
    </submittedName>
</protein>
<keyword evidence="3" id="KW-0460">Magnesium</keyword>
<keyword evidence="4" id="KW-0456">Lyase</keyword>
<name>A0A2V3A9W1_9BACI</name>
<dbReference type="GO" id="GO:0016829">
    <property type="term" value="F:lyase activity"/>
    <property type="evidence" value="ECO:0007669"/>
    <property type="project" value="UniProtKB-KW"/>
</dbReference>
<dbReference type="SUPFAM" id="SSF51621">
    <property type="entry name" value="Phosphoenolpyruvate/pyruvate domain"/>
    <property type="match status" value="1"/>
</dbReference>
<dbReference type="InterPro" id="IPR039480">
    <property type="entry name" value="C-C_Bond_Lyase-like"/>
</dbReference>
<dbReference type="GO" id="GO:0006107">
    <property type="term" value="P:oxaloacetate metabolic process"/>
    <property type="evidence" value="ECO:0007669"/>
    <property type="project" value="TreeGrafter"/>
</dbReference>
<comment type="cofactor">
    <cofactor evidence="1">
        <name>Mg(2+)</name>
        <dbReference type="ChEBI" id="CHEBI:18420"/>
    </cofactor>
</comment>
<dbReference type="RefSeq" id="WP_110064125.1">
    <property type="nucleotide sequence ID" value="NZ_QGTW01000003.1"/>
</dbReference>
<gene>
    <name evidence="4" type="ORF">DFO73_103126</name>
</gene>
<keyword evidence="2" id="KW-0479">Metal-binding</keyword>
<dbReference type="Proteomes" id="UP000247150">
    <property type="component" value="Unassembled WGS sequence"/>
</dbReference>
<evidence type="ECO:0000256" key="1">
    <source>
        <dbReference type="ARBA" id="ARBA00001946"/>
    </source>
</evidence>
<dbReference type="AlphaFoldDB" id="A0A2V3A9W1"/>
<organism evidence="4 5">
    <name type="scientific">Cytobacillus oceanisediminis</name>
    <dbReference type="NCBI Taxonomy" id="665099"/>
    <lineage>
        <taxon>Bacteria</taxon>
        <taxon>Bacillati</taxon>
        <taxon>Bacillota</taxon>
        <taxon>Bacilli</taxon>
        <taxon>Bacillales</taxon>
        <taxon>Bacillaceae</taxon>
        <taxon>Cytobacillus</taxon>
    </lineage>
</organism>
<dbReference type="OrthoDB" id="9786940at2"/>
<evidence type="ECO:0000313" key="4">
    <source>
        <dbReference type="EMBL" id="PWW30244.1"/>
    </source>
</evidence>
<sequence>MRLFSDLPDEKIKQVFYKKPGYFNKRSDRELLAYALGATLYMPATRPNIHQDLLSKKHSGLTSMVICLEDAIGDDEVERAEELLSSELESLSIDLAKGLCHEDDLPLIFVRIRSYKQLLRMKNRIPNGLHLLTGLVLPKFSPAEGSRILSEIENLNDSGYCLYAMPILETKQIIQKETRLEELIGIKKVLDRHEDLILNVRIGATDFSGLYGIRRNSDTTVYDIAVIRDCISDIINVFLRADSPYVISGPVWEYFSSKERLLKPQIRQTPFRERLGQDGIKMRTDLIDMHMDGLIREIAMDISNGLTGKTIIHPTHIRPVQALNTVTLEEYLDAKSIVYQADGKTGVMKSSYQNKMNEIKPHLYWAEKILLKSEIYGVLHEEYTYIDILQNETFTSDPQLVKR</sequence>
<reference evidence="4 5" key="1">
    <citation type="submission" date="2018-05" db="EMBL/GenBank/DDBJ databases">
        <title>Freshwater and sediment microbial communities from various areas in North America, analyzing microbe dynamics in response to fracking.</title>
        <authorList>
            <person name="Lamendella R."/>
        </authorList>
    </citation>
    <scope>NUCLEOTIDE SEQUENCE [LARGE SCALE GENOMIC DNA]</scope>
    <source>
        <strain evidence="4 5">15_TX</strain>
    </source>
</reference>
<dbReference type="InterPro" id="IPR040442">
    <property type="entry name" value="Pyrv_kinase-like_dom_sf"/>
</dbReference>
<accession>A0A2V3A9W1</accession>
<evidence type="ECO:0000313" key="5">
    <source>
        <dbReference type="Proteomes" id="UP000247150"/>
    </source>
</evidence>
<evidence type="ECO:0000256" key="3">
    <source>
        <dbReference type="ARBA" id="ARBA00022842"/>
    </source>
</evidence>
<comment type="caution">
    <text evidence="4">The sequence shown here is derived from an EMBL/GenBank/DDBJ whole genome shotgun (WGS) entry which is preliminary data.</text>
</comment>
<evidence type="ECO:0000256" key="2">
    <source>
        <dbReference type="ARBA" id="ARBA00022723"/>
    </source>
</evidence>
<proteinExistence type="predicted"/>
<dbReference type="PANTHER" id="PTHR32308:SF10">
    <property type="entry name" value="CITRATE LYASE SUBUNIT BETA"/>
    <property type="match status" value="1"/>
</dbReference>
<dbReference type="PANTHER" id="PTHR32308">
    <property type="entry name" value="LYASE BETA SUBUNIT, PUTATIVE (AFU_ORTHOLOGUE AFUA_4G13030)-RELATED"/>
    <property type="match status" value="1"/>
</dbReference>
<dbReference type="InterPro" id="IPR015813">
    <property type="entry name" value="Pyrv/PenolPyrv_kinase-like_dom"/>
</dbReference>